<feature type="domain" description="DUF3870" evidence="1">
    <location>
        <begin position="8"/>
        <end position="100"/>
    </location>
</feature>
<dbReference type="RefSeq" id="WP_007288022.1">
    <property type="nucleotide sequence ID" value="NZ_AAWL01000001.1"/>
</dbReference>
<dbReference type="EMBL" id="AAWL01000001">
    <property type="protein sequence ID" value="EAX48815.1"/>
    <property type="molecule type" value="Genomic_DNA"/>
</dbReference>
<evidence type="ECO:0000259" key="1">
    <source>
        <dbReference type="Pfam" id="PF12986"/>
    </source>
</evidence>
<protein>
    <recommendedName>
        <fullName evidence="1">DUF3870 domain-containing protein</fullName>
    </recommendedName>
</protein>
<reference evidence="2 3" key="1">
    <citation type="submission" date="2007-01" db="EMBL/GenBank/DDBJ databases">
        <title>Annotation of the draft genome assembly of Thermosinus carboxydivorans Nor1.</title>
        <authorList>
            <consortium name="US DOE Joint Genome Institute (JGI-ORNL)"/>
            <person name="Larimer F."/>
            <person name="Land M."/>
            <person name="Hauser L."/>
        </authorList>
    </citation>
    <scope>NUCLEOTIDE SEQUENCE [LARGE SCALE GENOMIC DNA]</scope>
    <source>
        <strain evidence="2 3">Nor1</strain>
    </source>
</reference>
<dbReference type="OrthoDB" id="88363at2"/>
<gene>
    <name evidence="2" type="ORF">TcarDRAFT_2504</name>
</gene>
<organism evidence="2 3">
    <name type="scientific">Thermosinus carboxydivorans Nor1</name>
    <dbReference type="NCBI Taxonomy" id="401526"/>
    <lineage>
        <taxon>Bacteria</taxon>
        <taxon>Bacillati</taxon>
        <taxon>Bacillota</taxon>
        <taxon>Negativicutes</taxon>
        <taxon>Selenomonadales</taxon>
        <taxon>Sporomusaceae</taxon>
        <taxon>Thermosinus</taxon>
    </lineage>
</organism>
<keyword evidence="3" id="KW-1185">Reference proteome</keyword>
<comment type="caution">
    <text evidence="2">The sequence shown here is derived from an EMBL/GenBank/DDBJ whole genome shotgun (WGS) entry which is preliminary data.</text>
</comment>
<proteinExistence type="predicted"/>
<evidence type="ECO:0000313" key="3">
    <source>
        <dbReference type="Proteomes" id="UP000005139"/>
    </source>
</evidence>
<sequence>MGQHETIYIVGNAKAGQNNPITLNYGQFFIAFVVHRETGEILECGASVMLDVTNRFIRQLFVGKSMETSPFEVQKELEARYFGSSQKAILTAFKDAQRKFNLYKQGEKVDLQGI</sequence>
<reference evidence="2 3" key="2">
    <citation type="submission" date="2007-01" db="EMBL/GenBank/DDBJ databases">
        <title>Sequencing of the draft genome and assembly of Thermosinus carboxydivorans Nor1.</title>
        <authorList>
            <consortium name="US DOE Joint Genome Institute (JGI-PGF)"/>
            <person name="Copeland A."/>
            <person name="Lucas S."/>
            <person name="Lapidus A."/>
            <person name="Barry K."/>
            <person name="Glavina del Rio T."/>
            <person name="Dalin E."/>
            <person name="Tice H."/>
            <person name="Bruce D."/>
            <person name="Pitluck S."/>
            <person name="Richardson P."/>
        </authorList>
    </citation>
    <scope>NUCLEOTIDE SEQUENCE [LARGE SCALE GENOMIC DNA]</scope>
    <source>
        <strain evidence="2 3">Nor1</strain>
    </source>
</reference>
<dbReference type="InterPro" id="IPR024617">
    <property type="entry name" value="DUF3870"/>
</dbReference>
<dbReference type="AlphaFoldDB" id="A1HLW2"/>
<dbReference type="Pfam" id="PF12986">
    <property type="entry name" value="DUF3870"/>
    <property type="match status" value="1"/>
</dbReference>
<dbReference type="eggNOG" id="ENOG5032YR6">
    <property type="taxonomic scope" value="Bacteria"/>
</dbReference>
<evidence type="ECO:0000313" key="2">
    <source>
        <dbReference type="EMBL" id="EAX48815.1"/>
    </source>
</evidence>
<name>A1HLW2_9FIRM</name>
<dbReference type="Proteomes" id="UP000005139">
    <property type="component" value="Unassembled WGS sequence"/>
</dbReference>
<accession>A1HLW2</accession>